<dbReference type="CDD" id="cd04182">
    <property type="entry name" value="GT_2_like_f"/>
    <property type="match status" value="1"/>
</dbReference>
<dbReference type="Proteomes" id="UP000001431">
    <property type="component" value="Chromosome"/>
</dbReference>
<dbReference type="GO" id="GO:0016779">
    <property type="term" value="F:nucleotidyltransferase activity"/>
    <property type="evidence" value="ECO:0007669"/>
    <property type="project" value="UniProtKB-KW"/>
</dbReference>
<organism evidence="2 3">
    <name type="scientific">Pyrobaculum calidifontis (strain DSM 21063 / JCM 11548 / VA1)</name>
    <dbReference type="NCBI Taxonomy" id="410359"/>
    <lineage>
        <taxon>Archaea</taxon>
        <taxon>Thermoproteota</taxon>
        <taxon>Thermoprotei</taxon>
        <taxon>Thermoproteales</taxon>
        <taxon>Thermoproteaceae</taxon>
        <taxon>Pyrobaculum</taxon>
    </lineage>
</organism>
<protein>
    <submittedName>
        <fullName evidence="2">Molybdenum cofactor cytidylyltransferase</fullName>
    </submittedName>
</protein>
<evidence type="ECO:0000313" key="2">
    <source>
        <dbReference type="EMBL" id="ABO08312.1"/>
    </source>
</evidence>
<dbReference type="eggNOG" id="arCOG01873">
    <property type="taxonomic scope" value="Archaea"/>
</dbReference>
<dbReference type="GeneID" id="4908526"/>
<dbReference type="RefSeq" id="WP_011849570.1">
    <property type="nucleotide sequence ID" value="NC_009073.1"/>
</dbReference>
<dbReference type="KEGG" id="pcl:Pcal_0886"/>
<dbReference type="Pfam" id="PF12804">
    <property type="entry name" value="NTP_transf_3"/>
    <property type="match status" value="1"/>
</dbReference>
<evidence type="ECO:0000313" key="3">
    <source>
        <dbReference type="Proteomes" id="UP000001431"/>
    </source>
</evidence>
<dbReference type="STRING" id="410359.Pcal_0886"/>
<sequence length="187" mass="20061">MVCTGVVLAAGASTRFGGLKLVAEYRGKPLVRWAVESAKEALGEVYVVLGYVADEVRRAAGLVDGFIYNPWWRLGLSTSVKAAVSALIDRRCLVFMLGDMPEVSPRTVVAVASACERGIVFPVYKGARGNPAACCRDAYPLALELLSGDVGLRALVEHAEVKYVEVDDPGVLFDVDTPSGGRIYPRQ</sequence>
<gene>
    <name evidence="2" type="ordered locus">Pcal_0886</name>
</gene>
<dbReference type="SUPFAM" id="SSF53448">
    <property type="entry name" value="Nucleotide-diphospho-sugar transferases"/>
    <property type="match status" value="1"/>
</dbReference>
<keyword evidence="3" id="KW-1185">Reference proteome</keyword>
<dbReference type="AlphaFoldDB" id="A3MUJ5"/>
<dbReference type="PANTHER" id="PTHR43777">
    <property type="entry name" value="MOLYBDENUM COFACTOR CYTIDYLYLTRANSFERASE"/>
    <property type="match status" value="1"/>
</dbReference>
<reference evidence="2" key="1">
    <citation type="submission" date="2007-02" db="EMBL/GenBank/DDBJ databases">
        <title>Complete sequence of Pyrobaculum calidifontis JCM 11548.</title>
        <authorList>
            <consortium name="US DOE Joint Genome Institute"/>
            <person name="Copeland A."/>
            <person name="Lucas S."/>
            <person name="Lapidus A."/>
            <person name="Barry K."/>
            <person name="Glavina del Rio T."/>
            <person name="Dalin E."/>
            <person name="Tice H."/>
            <person name="Pitluck S."/>
            <person name="Chain P."/>
            <person name="Malfatti S."/>
            <person name="Shin M."/>
            <person name="Vergez L."/>
            <person name="Schmutz J."/>
            <person name="Larimer F."/>
            <person name="Land M."/>
            <person name="Hauser L."/>
            <person name="Kyrpides N."/>
            <person name="Mikhailova N."/>
            <person name="Cozen A.E."/>
            <person name="Fitz-Gibbon S.T."/>
            <person name="House C.H."/>
            <person name="Saltikov C."/>
            <person name="Lowe T.M."/>
            <person name="Richardson P."/>
        </authorList>
    </citation>
    <scope>NUCLEOTIDE SEQUENCE [LARGE SCALE GENOMIC DNA]</scope>
    <source>
        <strain evidence="2">JCM 11548</strain>
    </source>
</reference>
<evidence type="ECO:0000259" key="1">
    <source>
        <dbReference type="Pfam" id="PF12804"/>
    </source>
</evidence>
<proteinExistence type="predicted"/>
<dbReference type="OrthoDB" id="28434at2157"/>
<accession>A3MUJ5</accession>
<feature type="domain" description="MobA-like NTP transferase" evidence="1">
    <location>
        <begin position="5"/>
        <end position="158"/>
    </location>
</feature>
<keyword evidence="2" id="KW-0548">Nucleotidyltransferase</keyword>
<keyword evidence="2" id="KW-0808">Transferase</keyword>
<dbReference type="InterPro" id="IPR025877">
    <property type="entry name" value="MobA-like_NTP_Trfase"/>
</dbReference>
<dbReference type="EMBL" id="CP000561">
    <property type="protein sequence ID" value="ABO08312.1"/>
    <property type="molecule type" value="Genomic_DNA"/>
</dbReference>
<name>A3MUJ5_PYRCJ</name>
<dbReference type="Gene3D" id="3.90.550.10">
    <property type="entry name" value="Spore Coat Polysaccharide Biosynthesis Protein SpsA, Chain A"/>
    <property type="match status" value="1"/>
</dbReference>
<dbReference type="PANTHER" id="PTHR43777:SF1">
    <property type="entry name" value="MOLYBDENUM COFACTOR CYTIDYLYLTRANSFERASE"/>
    <property type="match status" value="1"/>
</dbReference>
<dbReference type="HOGENOM" id="CLU_061980_4_1_2"/>
<dbReference type="InterPro" id="IPR029044">
    <property type="entry name" value="Nucleotide-diphossugar_trans"/>
</dbReference>